<proteinExistence type="predicted"/>
<dbReference type="Proteomes" id="UP001595722">
    <property type="component" value="Unassembled WGS sequence"/>
</dbReference>
<evidence type="ECO:0000313" key="3">
    <source>
        <dbReference type="Proteomes" id="UP001595722"/>
    </source>
</evidence>
<organism evidence="2 3">
    <name type="scientific">Bacterioplanoides pacificum</name>
    <dbReference type="NCBI Taxonomy" id="1171596"/>
    <lineage>
        <taxon>Bacteria</taxon>
        <taxon>Pseudomonadati</taxon>
        <taxon>Pseudomonadota</taxon>
        <taxon>Gammaproteobacteria</taxon>
        <taxon>Oceanospirillales</taxon>
        <taxon>Oceanospirillaceae</taxon>
        <taxon>Bacterioplanoides</taxon>
    </lineage>
</organism>
<comment type="caution">
    <text evidence="2">The sequence shown here is derived from an EMBL/GenBank/DDBJ whole genome shotgun (WGS) entry which is preliminary data.</text>
</comment>
<keyword evidence="3" id="KW-1185">Reference proteome</keyword>
<evidence type="ECO:0000256" key="1">
    <source>
        <dbReference type="SAM" id="SignalP"/>
    </source>
</evidence>
<dbReference type="RefSeq" id="WP_376868221.1">
    <property type="nucleotide sequence ID" value="NZ_JBHRYB010000016.1"/>
</dbReference>
<dbReference type="EMBL" id="JBHRYB010000016">
    <property type="protein sequence ID" value="MFC3681670.1"/>
    <property type="molecule type" value="Genomic_DNA"/>
</dbReference>
<sequence>MRVFFVVICLLLSTKSLADQTLEQLELLSYRLSSSFGAFIFFEGQQDYLQRAEQNLSRGSELLTHIEGQHPDIHKLWHQAEDFIEQNTHRSFEGVDMTLEASWSLLTLELQEKISKLTAQNYSSPAVKLQVELEQILVHYMKFANSTVGGYGVSLSHKTIEQRVADAQQLLNENFAEQRQLQRKWNYIKRTVLAYNSNTAPYIVIKVFDDMRELVRQPSESASALAAS</sequence>
<feature type="chain" id="PRO_5045337414" evidence="1">
    <location>
        <begin position="19"/>
        <end position="228"/>
    </location>
</feature>
<accession>A0ABV7VWI4</accession>
<reference evidence="3" key="1">
    <citation type="journal article" date="2019" name="Int. J. Syst. Evol. Microbiol.">
        <title>The Global Catalogue of Microorganisms (GCM) 10K type strain sequencing project: providing services to taxonomists for standard genome sequencing and annotation.</title>
        <authorList>
            <consortium name="The Broad Institute Genomics Platform"/>
            <consortium name="The Broad Institute Genome Sequencing Center for Infectious Disease"/>
            <person name="Wu L."/>
            <person name="Ma J."/>
        </authorList>
    </citation>
    <scope>NUCLEOTIDE SEQUENCE [LARGE SCALE GENOMIC DNA]</scope>
    <source>
        <strain evidence="3">KCTC 42424</strain>
    </source>
</reference>
<feature type="signal peptide" evidence="1">
    <location>
        <begin position="1"/>
        <end position="18"/>
    </location>
</feature>
<evidence type="ECO:0000313" key="2">
    <source>
        <dbReference type="EMBL" id="MFC3681670.1"/>
    </source>
</evidence>
<gene>
    <name evidence="2" type="ORF">ACFOMG_16310</name>
</gene>
<keyword evidence="1" id="KW-0732">Signal</keyword>
<name>A0ABV7VWI4_9GAMM</name>
<protein>
    <submittedName>
        <fullName evidence="2">Uncharacterized protein</fullName>
    </submittedName>
</protein>